<evidence type="ECO:0000259" key="1">
    <source>
        <dbReference type="Pfam" id="PF18029"/>
    </source>
</evidence>
<dbReference type="RefSeq" id="WP_168221605.1">
    <property type="nucleotide sequence ID" value="NZ_CP042997.1"/>
</dbReference>
<sequence>MMASPIVFFDIAGPDDVALRNFYAAVFGWQADPFGQVRVDATTPLPGMFRKRPPDTLIFLGVPDVSASLAEVDARGGKIEAPRAEVPGVMALGLFRDPAGNAMGLIERPIAGSPIVFLEIAGPDDLALRDFYAGTFGWPVEPSGQVRVEATTPLGGAFRKDPVDKRIYIGVPDVTATLAEVQARGGTVDAPRFEVPGVVVLGLFRDPAGNTMGLVEMEGDRPKIP</sequence>
<dbReference type="InterPro" id="IPR029068">
    <property type="entry name" value="Glyas_Bleomycin-R_OHBP_Dase"/>
</dbReference>
<dbReference type="EMBL" id="CP042997">
    <property type="protein sequence ID" value="QEH32506.1"/>
    <property type="molecule type" value="Genomic_DNA"/>
</dbReference>
<dbReference type="InterPro" id="IPR052164">
    <property type="entry name" value="Anthracycline_SecMetBiosynth"/>
</dbReference>
<dbReference type="Pfam" id="PF18029">
    <property type="entry name" value="Glyoxalase_6"/>
    <property type="match status" value="1"/>
</dbReference>
<keyword evidence="3" id="KW-1185">Reference proteome</keyword>
<gene>
    <name evidence="2" type="ORF">OJF2_09830</name>
</gene>
<dbReference type="Proteomes" id="UP000324233">
    <property type="component" value="Chromosome"/>
</dbReference>
<protein>
    <submittedName>
        <fullName evidence="2">Glyoxalase-like domain protein</fullName>
    </submittedName>
</protein>
<dbReference type="PANTHER" id="PTHR33993">
    <property type="entry name" value="GLYOXALASE-RELATED"/>
    <property type="match status" value="1"/>
</dbReference>
<evidence type="ECO:0000313" key="2">
    <source>
        <dbReference type="EMBL" id="QEH32506.1"/>
    </source>
</evidence>
<accession>A0A5B9VVN5</accession>
<dbReference type="Gene3D" id="3.10.180.10">
    <property type="entry name" value="2,3-Dihydroxybiphenyl 1,2-Dioxygenase, domain 1"/>
    <property type="match status" value="2"/>
</dbReference>
<proteinExistence type="predicted"/>
<dbReference type="InterPro" id="IPR041581">
    <property type="entry name" value="Glyoxalase_6"/>
</dbReference>
<dbReference type="AlphaFoldDB" id="A0A5B9VVN5"/>
<dbReference type="SUPFAM" id="SSF54593">
    <property type="entry name" value="Glyoxalase/Bleomycin resistance protein/Dihydroxybiphenyl dioxygenase"/>
    <property type="match status" value="2"/>
</dbReference>
<dbReference type="KEGG" id="agv:OJF2_09830"/>
<organism evidence="2 3">
    <name type="scientific">Aquisphaera giovannonii</name>
    <dbReference type="NCBI Taxonomy" id="406548"/>
    <lineage>
        <taxon>Bacteria</taxon>
        <taxon>Pseudomonadati</taxon>
        <taxon>Planctomycetota</taxon>
        <taxon>Planctomycetia</taxon>
        <taxon>Isosphaerales</taxon>
        <taxon>Isosphaeraceae</taxon>
        <taxon>Aquisphaera</taxon>
    </lineage>
</organism>
<feature type="domain" description="Glyoxalase-like" evidence="1">
    <location>
        <begin position="125"/>
        <end position="214"/>
    </location>
</feature>
<name>A0A5B9VVN5_9BACT</name>
<reference evidence="2 3" key="1">
    <citation type="submission" date="2019-08" db="EMBL/GenBank/DDBJ databases">
        <title>Deep-cultivation of Planctomycetes and their phenomic and genomic characterization uncovers novel biology.</title>
        <authorList>
            <person name="Wiegand S."/>
            <person name="Jogler M."/>
            <person name="Boedeker C."/>
            <person name="Pinto D."/>
            <person name="Vollmers J."/>
            <person name="Rivas-Marin E."/>
            <person name="Kohn T."/>
            <person name="Peeters S.H."/>
            <person name="Heuer A."/>
            <person name="Rast P."/>
            <person name="Oberbeckmann S."/>
            <person name="Bunk B."/>
            <person name="Jeske O."/>
            <person name="Meyerdierks A."/>
            <person name="Storesund J.E."/>
            <person name="Kallscheuer N."/>
            <person name="Luecker S."/>
            <person name="Lage O.M."/>
            <person name="Pohl T."/>
            <person name="Merkel B.J."/>
            <person name="Hornburger P."/>
            <person name="Mueller R.-W."/>
            <person name="Bruemmer F."/>
            <person name="Labrenz M."/>
            <person name="Spormann A.M."/>
            <person name="Op den Camp H."/>
            <person name="Overmann J."/>
            <person name="Amann R."/>
            <person name="Jetten M.S.M."/>
            <person name="Mascher T."/>
            <person name="Medema M.H."/>
            <person name="Devos D.P."/>
            <person name="Kaster A.-K."/>
            <person name="Ovreas L."/>
            <person name="Rohde M."/>
            <person name="Galperin M.Y."/>
            <person name="Jogler C."/>
        </authorList>
    </citation>
    <scope>NUCLEOTIDE SEQUENCE [LARGE SCALE GENOMIC DNA]</scope>
    <source>
        <strain evidence="2 3">OJF2</strain>
    </source>
</reference>
<evidence type="ECO:0000313" key="3">
    <source>
        <dbReference type="Proteomes" id="UP000324233"/>
    </source>
</evidence>